<evidence type="ECO:0000256" key="4">
    <source>
        <dbReference type="SAM" id="MobiDB-lite"/>
    </source>
</evidence>
<dbReference type="SMART" id="SM00990">
    <property type="entry name" value="VRR_NUC"/>
    <property type="match status" value="1"/>
</dbReference>
<keyword evidence="5" id="KW-0472">Membrane</keyword>
<comment type="cofactor">
    <cofactor evidence="1">
        <name>Mg(2+)</name>
        <dbReference type="ChEBI" id="CHEBI:18420"/>
    </cofactor>
</comment>
<feature type="transmembrane region" description="Helical" evidence="5">
    <location>
        <begin position="351"/>
        <end position="369"/>
    </location>
</feature>
<keyword evidence="3" id="KW-0378">Hydrolase</keyword>
<proteinExistence type="predicted"/>
<keyword evidence="5" id="KW-0812">Transmembrane</keyword>
<keyword evidence="2" id="KW-0540">Nuclease</keyword>
<evidence type="ECO:0000256" key="1">
    <source>
        <dbReference type="ARBA" id="ARBA00001946"/>
    </source>
</evidence>
<evidence type="ECO:0000313" key="8">
    <source>
        <dbReference type="Proteomes" id="UP001046350"/>
    </source>
</evidence>
<keyword evidence="5" id="KW-1133">Transmembrane helix</keyword>
<sequence>MVSPRLPELPQGCTTTSIEGTVKEAPLPSPGNKKYLMEKAEFAIKFPKLGIRGSKSGDEYSIELKQIVMSGLIRADEYRFGFNWDYKAEVSFDMRFEPPRPFLSSSLGAQDPGRRHSLTPFPKGFLGGKLRRPDITIVKDKNVRWPGQAGSDHQGVVHPDNLERIVEVKFPGDTLYADQRRDYIEISGGPKKFSVLEVTDCRDNGEREKDREYNAQTNPTLASDPRKWPFPVERPKEAPTPVPVYGPAPTAKPAYLEAWTLAQEVVEGLREDGKNAIEALSQEVRQYFEDVSAWLTQKGEWIRQEAGKAWEWVSESTGEVMRWTDEQVREMWKEVQKYTDLSLEVLKEITWVQWLGGIAATVALVVIVVNAPTVVAFVAAIPASLIFALASLVRMVHLFWPKLVPILSAPAALAGANA</sequence>
<dbReference type="EMBL" id="CP077076">
    <property type="protein sequence ID" value="QXH49930.1"/>
    <property type="molecule type" value="Genomic_DNA"/>
</dbReference>
<feature type="transmembrane region" description="Helical" evidence="5">
    <location>
        <begin position="376"/>
        <end position="400"/>
    </location>
</feature>
<organism evidence="7 8">
    <name type="scientific">Pseudomonas fakonensis</name>
    <dbReference type="NCBI Taxonomy" id="2842355"/>
    <lineage>
        <taxon>Bacteria</taxon>
        <taxon>Pseudomonadati</taxon>
        <taxon>Pseudomonadota</taxon>
        <taxon>Gammaproteobacteria</taxon>
        <taxon>Pseudomonadales</taxon>
        <taxon>Pseudomonadaceae</taxon>
        <taxon>Pseudomonas</taxon>
    </lineage>
</organism>
<dbReference type="RefSeq" id="WP_217839531.1">
    <property type="nucleotide sequence ID" value="NZ_CP077076.1"/>
</dbReference>
<reference evidence="7" key="1">
    <citation type="journal article" date="2021" name="Microorganisms">
        <title>The Ever-Expanding Pseudomonas Genus: Description of 43 New Species and Partition of the Pseudomonas putida Group.</title>
        <authorList>
            <person name="Girard L."/>
            <person name="Lood C."/>
            <person name="Hofte M."/>
            <person name="Vandamme P."/>
            <person name="Rokni-Zadeh H."/>
            <person name="van Noort V."/>
            <person name="Lavigne R."/>
            <person name="De Mot R."/>
        </authorList>
    </citation>
    <scope>NUCLEOTIDE SEQUENCE</scope>
    <source>
        <strain evidence="7">COW40</strain>
    </source>
</reference>
<dbReference type="Proteomes" id="UP001046350">
    <property type="component" value="Chromosome"/>
</dbReference>
<feature type="compositionally biased region" description="Basic and acidic residues" evidence="4">
    <location>
        <begin position="204"/>
        <end position="213"/>
    </location>
</feature>
<gene>
    <name evidence="7" type="ORF">KSS94_18520</name>
</gene>
<evidence type="ECO:0000256" key="3">
    <source>
        <dbReference type="ARBA" id="ARBA00022801"/>
    </source>
</evidence>
<evidence type="ECO:0000259" key="6">
    <source>
        <dbReference type="SMART" id="SM00990"/>
    </source>
</evidence>
<evidence type="ECO:0000256" key="2">
    <source>
        <dbReference type="ARBA" id="ARBA00022722"/>
    </source>
</evidence>
<evidence type="ECO:0000256" key="5">
    <source>
        <dbReference type="SAM" id="Phobius"/>
    </source>
</evidence>
<feature type="region of interest" description="Disordered" evidence="4">
    <location>
        <begin position="204"/>
        <end position="228"/>
    </location>
</feature>
<keyword evidence="8" id="KW-1185">Reference proteome</keyword>
<protein>
    <submittedName>
        <fullName evidence="7">VRR-NUC domain-containing protein</fullName>
    </submittedName>
</protein>
<evidence type="ECO:0000313" key="7">
    <source>
        <dbReference type="EMBL" id="QXH49930.1"/>
    </source>
</evidence>
<feature type="domain" description="VRR-NUC" evidence="6">
    <location>
        <begin position="83"/>
        <end position="200"/>
    </location>
</feature>
<dbReference type="Pfam" id="PF08774">
    <property type="entry name" value="VRR_NUC"/>
    <property type="match status" value="1"/>
</dbReference>
<dbReference type="InterPro" id="IPR014883">
    <property type="entry name" value="VRR_NUC"/>
</dbReference>
<accession>A0ABX8N1Y4</accession>
<name>A0ABX8N1Y4_9PSED</name>